<accession>A0A7X0DV95</accession>
<name>A0A7X0DV95_RHILE</name>
<comment type="caution">
    <text evidence="1">The sequence shown here is derived from an EMBL/GenBank/DDBJ whole genome shotgun (WGS) entry which is preliminary data.</text>
</comment>
<gene>
    <name evidence="1" type="ORF">GGE66_005563</name>
</gene>
<sequence length="148" mass="16417">MPTIATKEGLNINSEHVVQFATLRNGQTRFLLSTGGELTGETYSDDLADFFVPVIPANPGFVAVFAERWEDGQFTYKHRSVIAWRLCPAGNYPIFEGYGDADDYQVMIDPAGGIFDSDHNVYATVDEWKTEYEAEQNEIAAARIAKAA</sequence>
<evidence type="ECO:0000313" key="2">
    <source>
        <dbReference type="Proteomes" id="UP000517187"/>
    </source>
</evidence>
<evidence type="ECO:0000313" key="1">
    <source>
        <dbReference type="EMBL" id="MBB6224548.1"/>
    </source>
</evidence>
<organism evidence="1 2">
    <name type="scientific">Rhizobium leguminosarum</name>
    <dbReference type="NCBI Taxonomy" id="384"/>
    <lineage>
        <taxon>Bacteria</taxon>
        <taxon>Pseudomonadati</taxon>
        <taxon>Pseudomonadota</taxon>
        <taxon>Alphaproteobacteria</taxon>
        <taxon>Hyphomicrobiales</taxon>
        <taxon>Rhizobiaceae</taxon>
        <taxon>Rhizobium/Agrobacterium group</taxon>
        <taxon>Rhizobium</taxon>
    </lineage>
</organism>
<dbReference type="Proteomes" id="UP000517187">
    <property type="component" value="Unassembled WGS sequence"/>
</dbReference>
<dbReference type="EMBL" id="JACIIJ010000016">
    <property type="protein sequence ID" value="MBB6224548.1"/>
    <property type="molecule type" value="Genomic_DNA"/>
</dbReference>
<reference evidence="1 2" key="1">
    <citation type="submission" date="2020-08" db="EMBL/GenBank/DDBJ databases">
        <title>Genomic Encyclopedia of Type Strains, Phase IV (KMG-V): Genome sequencing to study the core and pangenomes of soil and plant-associated prokaryotes.</title>
        <authorList>
            <person name="Whitman W."/>
        </authorList>
    </citation>
    <scope>NUCLEOTIDE SEQUENCE [LARGE SCALE GENOMIC DNA]</scope>
    <source>
        <strain evidence="1 2">SEMIA 4011</strain>
    </source>
</reference>
<protein>
    <submittedName>
        <fullName evidence="1">Uncharacterized protein</fullName>
    </submittedName>
</protein>
<dbReference type="AlphaFoldDB" id="A0A7X0DV95"/>
<proteinExistence type="predicted"/>
<dbReference type="RefSeq" id="WP_184696946.1">
    <property type="nucleotide sequence ID" value="NZ_JACIIJ010000016.1"/>
</dbReference>